<protein>
    <submittedName>
        <fullName evidence="2">Uncharacterized protein</fullName>
    </submittedName>
</protein>
<proteinExistence type="predicted"/>
<organism evidence="2 3">
    <name type="scientific">Fusarium solani</name>
    <name type="common">Filamentous fungus</name>
    <dbReference type="NCBI Taxonomy" id="169388"/>
    <lineage>
        <taxon>Eukaryota</taxon>
        <taxon>Fungi</taxon>
        <taxon>Dikarya</taxon>
        <taxon>Ascomycota</taxon>
        <taxon>Pezizomycotina</taxon>
        <taxon>Sordariomycetes</taxon>
        <taxon>Hypocreomycetidae</taxon>
        <taxon>Hypocreales</taxon>
        <taxon>Nectriaceae</taxon>
        <taxon>Fusarium</taxon>
        <taxon>Fusarium solani species complex</taxon>
    </lineage>
</organism>
<name>A0A9P9JZ74_FUSSL</name>
<sequence>MKKLQYGLQLLAFISLFGSVTSRPIRYIQIKAPDMKPPLTPEESQWGNRFEAGLELYDLYSKGFASIQCFENMALASTVDGGADTCDTSDPTSSIHVEKADAILMPEQYRQALNRFNRLALDNKIFPMALEPCLKQDPEALLAIINLPSEARSAATKKFGRILAEENARDDQKALSEASKAASAKKGKVLSFGPDDEEGVGLIVGYIARQAFGKPLDFLDDDPYYGLHPDEDDIPKNLLSKTTKLKMHPAIFKGDWPVSIREANFYAARKILHPSKDGRN</sequence>
<feature type="signal peptide" evidence="1">
    <location>
        <begin position="1"/>
        <end position="22"/>
    </location>
</feature>
<evidence type="ECO:0000313" key="2">
    <source>
        <dbReference type="EMBL" id="KAH7243132.1"/>
    </source>
</evidence>
<gene>
    <name evidence="2" type="ORF">B0J15DRAFT_566185</name>
</gene>
<dbReference type="AlphaFoldDB" id="A0A9P9JZ74"/>
<dbReference type="OrthoDB" id="5081689at2759"/>
<dbReference type="EMBL" id="JAGTJS010000019">
    <property type="protein sequence ID" value="KAH7243132.1"/>
    <property type="molecule type" value="Genomic_DNA"/>
</dbReference>
<evidence type="ECO:0000313" key="3">
    <source>
        <dbReference type="Proteomes" id="UP000736672"/>
    </source>
</evidence>
<evidence type="ECO:0000256" key="1">
    <source>
        <dbReference type="SAM" id="SignalP"/>
    </source>
</evidence>
<reference evidence="2" key="1">
    <citation type="journal article" date="2021" name="Nat. Commun.">
        <title>Genetic determinants of endophytism in the Arabidopsis root mycobiome.</title>
        <authorList>
            <person name="Mesny F."/>
            <person name="Miyauchi S."/>
            <person name="Thiergart T."/>
            <person name="Pickel B."/>
            <person name="Atanasova L."/>
            <person name="Karlsson M."/>
            <person name="Huettel B."/>
            <person name="Barry K.W."/>
            <person name="Haridas S."/>
            <person name="Chen C."/>
            <person name="Bauer D."/>
            <person name="Andreopoulos W."/>
            <person name="Pangilinan J."/>
            <person name="LaButti K."/>
            <person name="Riley R."/>
            <person name="Lipzen A."/>
            <person name="Clum A."/>
            <person name="Drula E."/>
            <person name="Henrissat B."/>
            <person name="Kohler A."/>
            <person name="Grigoriev I.V."/>
            <person name="Martin F.M."/>
            <person name="Hacquard S."/>
        </authorList>
    </citation>
    <scope>NUCLEOTIDE SEQUENCE</scope>
    <source>
        <strain evidence="2">FSSC 5 MPI-SDFR-AT-0091</strain>
    </source>
</reference>
<feature type="chain" id="PRO_5040325333" evidence="1">
    <location>
        <begin position="23"/>
        <end position="280"/>
    </location>
</feature>
<dbReference type="Proteomes" id="UP000736672">
    <property type="component" value="Unassembled WGS sequence"/>
</dbReference>
<keyword evidence="3" id="KW-1185">Reference proteome</keyword>
<keyword evidence="1" id="KW-0732">Signal</keyword>
<comment type="caution">
    <text evidence="2">The sequence shown here is derived from an EMBL/GenBank/DDBJ whole genome shotgun (WGS) entry which is preliminary data.</text>
</comment>
<feature type="non-terminal residue" evidence="2">
    <location>
        <position position="1"/>
    </location>
</feature>
<accession>A0A9P9JZ74</accession>